<evidence type="ECO:0000313" key="6">
    <source>
        <dbReference type="Proteomes" id="UP000184510"/>
    </source>
</evidence>
<dbReference type="PIRSF" id="PIRSF006305">
    <property type="entry name" value="Maf"/>
    <property type="match status" value="1"/>
</dbReference>
<dbReference type="GO" id="GO:0005737">
    <property type="term" value="C:cytoplasm"/>
    <property type="evidence" value="ECO:0007669"/>
    <property type="project" value="UniProtKB-SubCell"/>
</dbReference>
<comment type="catalytic activity">
    <reaction evidence="4">
        <text>UTP + H2O = UMP + diphosphate + H(+)</text>
        <dbReference type="Rhea" id="RHEA:29395"/>
        <dbReference type="ChEBI" id="CHEBI:15377"/>
        <dbReference type="ChEBI" id="CHEBI:15378"/>
        <dbReference type="ChEBI" id="CHEBI:33019"/>
        <dbReference type="ChEBI" id="CHEBI:46398"/>
        <dbReference type="ChEBI" id="CHEBI:57865"/>
        <dbReference type="EC" id="3.6.1.9"/>
    </reaction>
</comment>
<accession>A0A1M6EF76</accession>
<comment type="caution">
    <text evidence="4">Lacks conserved residue(s) required for the propagation of feature annotation.</text>
</comment>
<comment type="catalytic activity">
    <reaction evidence="4">
        <text>dTTP + H2O = dTMP + diphosphate + H(+)</text>
        <dbReference type="Rhea" id="RHEA:28534"/>
        <dbReference type="ChEBI" id="CHEBI:15377"/>
        <dbReference type="ChEBI" id="CHEBI:15378"/>
        <dbReference type="ChEBI" id="CHEBI:33019"/>
        <dbReference type="ChEBI" id="CHEBI:37568"/>
        <dbReference type="ChEBI" id="CHEBI:63528"/>
        <dbReference type="EC" id="3.6.1.9"/>
    </reaction>
</comment>
<keyword evidence="6" id="KW-1185">Reference proteome</keyword>
<dbReference type="InParanoid" id="A0A1M6EF76"/>
<dbReference type="EC" id="3.6.1.9" evidence="4"/>
<dbReference type="AlphaFoldDB" id="A0A1M6EF76"/>
<comment type="cofactor">
    <cofactor evidence="1 4">
        <name>a divalent metal cation</name>
        <dbReference type="ChEBI" id="CHEBI:60240"/>
    </cofactor>
</comment>
<dbReference type="OrthoDB" id="9807767at2"/>
<dbReference type="NCBIfam" id="TIGR00172">
    <property type="entry name" value="maf"/>
    <property type="match status" value="1"/>
</dbReference>
<reference evidence="5 6" key="1">
    <citation type="submission" date="2016-11" db="EMBL/GenBank/DDBJ databases">
        <authorList>
            <person name="Jaros S."/>
            <person name="Januszkiewicz K."/>
            <person name="Wedrychowicz H."/>
        </authorList>
    </citation>
    <scope>NUCLEOTIDE SEQUENCE [LARGE SCALE GENOMIC DNA]</scope>
    <source>
        <strain evidence="5 6">DSM 18772</strain>
    </source>
</reference>
<dbReference type="PANTHER" id="PTHR43213:SF5">
    <property type="entry name" value="BIFUNCTIONAL DTTP_UTP PYROPHOSPHATASE_METHYLTRANSFERASE PROTEIN-RELATED"/>
    <property type="match status" value="1"/>
</dbReference>
<comment type="function">
    <text evidence="4">Nucleoside triphosphate pyrophosphatase that hydrolyzes dTTP and UTP. May have a dual role in cell division arrest and in preventing the incorporation of modified nucleotides into cellular nucleic acids.</text>
</comment>
<comment type="similarity">
    <text evidence="4">Belongs to the Maf family. YhdE subfamily.</text>
</comment>
<keyword evidence="2 4" id="KW-0378">Hydrolase</keyword>
<evidence type="ECO:0000313" key="5">
    <source>
        <dbReference type="EMBL" id="SHI83970.1"/>
    </source>
</evidence>
<dbReference type="RefSeq" id="WP_159434805.1">
    <property type="nucleotide sequence ID" value="NZ_FQYR01000002.1"/>
</dbReference>
<feature type="site" description="Important for substrate specificity" evidence="4">
    <location>
        <position position="152"/>
    </location>
</feature>
<gene>
    <name evidence="5" type="ORF">SAMN02745181_1013</name>
</gene>
<dbReference type="Pfam" id="PF02545">
    <property type="entry name" value="Maf"/>
    <property type="match status" value="1"/>
</dbReference>
<keyword evidence="4" id="KW-0963">Cytoplasm</keyword>
<organism evidence="5 6">
    <name type="scientific">Rubritalea squalenifaciens DSM 18772</name>
    <dbReference type="NCBI Taxonomy" id="1123071"/>
    <lineage>
        <taxon>Bacteria</taxon>
        <taxon>Pseudomonadati</taxon>
        <taxon>Verrucomicrobiota</taxon>
        <taxon>Verrucomicrobiia</taxon>
        <taxon>Verrucomicrobiales</taxon>
        <taxon>Rubritaleaceae</taxon>
        <taxon>Rubritalea</taxon>
    </lineage>
</organism>
<dbReference type="EMBL" id="FQYR01000002">
    <property type="protein sequence ID" value="SHI83970.1"/>
    <property type="molecule type" value="Genomic_DNA"/>
</dbReference>
<dbReference type="InterPro" id="IPR029001">
    <property type="entry name" value="ITPase-like_fam"/>
</dbReference>
<dbReference type="SUPFAM" id="SSF52972">
    <property type="entry name" value="ITPase-like"/>
    <property type="match status" value="1"/>
</dbReference>
<dbReference type="GO" id="GO:0009117">
    <property type="term" value="P:nucleotide metabolic process"/>
    <property type="evidence" value="ECO:0007669"/>
    <property type="project" value="UniProtKB-KW"/>
</dbReference>
<feature type="site" description="Important for substrate specificity" evidence="4">
    <location>
        <position position="12"/>
    </location>
</feature>
<dbReference type="Proteomes" id="UP000184510">
    <property type="component" value="Unassembled WGS sequence"/>
</dbReference>
<evidence type="ECO:0000256" key="1">
    <source>
        <dbReference type="ARBA" id="ARBA00001968"/>
    </source>
</evidence>
<dbReference type="HAMAP" id="MF_00528">
    <property type="entry name" value="Maf"/>
    <property type="match status" value="1"/>
</dbReference>
<dbReference type="GO" id="GO:0036218">
    <property type="term" value="F:dTTP diphosphatase activity"/>
    <property type="evidence" value="ECO:0007669"/>
    <property type="project" value="RHEA"/>
</dbReference>
<keyword evidence="3 4" id="KW-0546">Nucleotide metabolism</keyword>
<feature type="active site" description="Proton acceptor" evidence="4">
    <location>
        <position position="69"/>
    </location>
</feature>
<evidence type="ECO:0000256" key="3">
    <source>
        <dbReference type="ARBA" id="ARBA00023080"/>
    </source>
</evidence>
<comment type="subcellular location">
    <subcellularLocation>
        <location evidence="4">Cytoplasm</location>
    </subcellularLocation>
</comment>
<dbReference type="FunCoup" id="A0A1M6EF76">
    <property type="interactions" value="303"/>
</dbReference>
<feature type="site" description="Important for substrate specificity" evidence="4">
    <location>
        <position position="70"/>
    </location>
</feature>
<name>A0A1M6EF76_9BACT</name>
<dbReference type="GO" id="GO:0036221">
    <property type="term" value="F:UTP diphosphatase activity"/>
    <property type="evidence" value="ECO:0007669"/>
    <property type="project" value="RHEA"/>
</dbReference>
<dbReference type="InterPro" id="IPR003697">
    <property type="entry name" value="Maf-like"/>
</dbReference>
<proteinExistence type="inferred from homology"/>
<evidence type="ECO:0000256" key="2">
    <source>
        <dbReference type="ARBA" id="ARBA00022801"/>
    </source>
</evidence>
<protein>
    <recommendedName>
        <fullName evidence="4">dTTP/UTP pyrophosphatase</fullName>
        <shortName evidence="4">dTTPase/UTPase</shortName>
        <ecNumber evidence="4">3.6.1.9</ecNumber>
    </recommendedName>
    <alternativeName>
        <fullName evidence="4">Nucleoside triphosphate pyrophosphatase</fullName>
    </alternativeName>
    <alternativeName>
        <fullName evidence="4">Nucleotide pyrophosphatase</fullName>
        <shortName evidence="4">Nucleotide PPase</shortName>
    </alternativeName>
</protein>
<dbReference type="PANTHER" id="PTHR43213">
    <property type="entry name" value="BIFUNCTIONAL DTTP/UTP PYROPHOSPHATASE/METHYLTRANSFERASE PROTEIN-RELATED"/>
    <property type="match status" value="1"/>
</dbReference>
<dbReference type="STRING" id="1123071.SAMN02745181_1013"/>
<evidence type="ECO:0000256" key="4">
    <source>
        <dbReference type="HAMAP-Rule" id="MF_00528"/>
    </source>
</evidence>
<dbReference type="CDD" id="cd00555">
    <property type="entry name" value="Maf"/>
    <property type="match status" value="1"/>
</dbReference>
<dbReference type="Gene3D" id="3.90.950.10">
    <property type="match status" value="1"/>
</dbReference>
<sequence>MKKLILASGSPRRKELLGELGYQFEVVLSPAEEVHDHEMELVELCELNGALKGRAVLEMHPDAVVLAGDTLVYIDETPLGKPKSEQEAVEMLRRLSGKEHSVCSGMCLCEHGREVRFHEVTKVLFKELDDETIREYMRKVDVMDKAGAYAVQEHGEMIIEKLIGDYSNVVGMPQKLVDERLRAFGLKPGA</sequence>